<dbReference type="InterPro" id="IPR003746">
    <property type="entry name" value="DUF167"/>
</dbReference>
<dbReference type="KEGG" id="ote:Oter_1495"/>
<evidence type="ECO:0000313" key="3">
    <source>
        <dbReference type="EMBL" id="ACB74779.1"/>
    </source>
</evidence>
<accession>B1ZST5</accession>
<evidence type="ECO:0000313" key="4">
    <source>
        <dbReference type="Proteomes" id="UP000007013"/>
    </source>
</evidence>
<dbReference type="InterPro" id="IPR036591">
    <property type="entry name" value="YggU-like_sf"/>
</dbReference>
<dbReference type="PANTHER" id="PTHR13420">
    <property type="entry name" value="UPF0235 PROTEIN C15ORF40"/>
    <property type="match status" value="1"/>
</dbReference>
<dbReference type="Proteomes" id="UP000007013">
    <property type="component" value="Chromosome"/>
</dbReference>
<gene>
    <name evidence="3" type="ordered locus">Oter_1495</name>
</gene>
<dbReference type="eggNOG" id="COG1872">
    <property type="taxonomic scope" value="Bacteria"/>
</dbReference>
<dbReference type="SUPFAM" id="SSF69786">
    <property type="entry name" value="YggU-like"/>
    <property type="match status" value="1"/>
</dbReference>
<protein>
    <recommendedName>
        <fullName evidence="2">UPF0235 protein Oter_1495</fullName>
    </recommendedName>
</protein>
<dbReference type="GO" id="GO:0005737">
    <property type="term" value="C:cytoplasm"/>
    <property type="evidence" value="ECO:0007669"/>
    <property type="project" value="TreeGrafter"/>
</dbReference>
<dbReference type="STRING" id="452637.Oter_1495"/>
<dbReference type="HOGENOM" id="CLU_130694_6_2_0"/>
<keyword evidence="4" id="KW-1185">Reference proteome</keyword>
<dbReference type="Pfam" id="PF02594">
    <property type="entry name" value="DUF167"/>
    <property type="match status" value="1"/>
</dbReference>
<dbReference type="Gene3D" id="3.30.1200.10">
    <property type="entry name" value="YggU-like"/>
    <property type="match status" value="1"/>
</dbReference>
<evidence type="ECO:0000256" key="1">
    <source>
        <dbReference type="ARBA" id="ARBA00010364"/>
    </source>
</evidence>
<reference evidence="3 4" key="1">
    <citation type="journal article" date="2011" name="J. Bacteriol.">
        <title>Genome sequence of the verrucomicrobium Opitutus terrae PB90-1, an abundant inhabitant of rice paddy soil ecosystems.</title>
        <authorList>
            <person name="van Passel M.W."/>
            <person name="Kant R."/>
            <person name="Palva A."/>
            <person name="Copeland A."/>
            <person name="Lucas S."/>
            <person name="Lapidus A."/>
            <person name="Glavina del Rio T."/>
            <person name="Pitluck S."/>
            <person name="Goltsman E."/>
            <person name="Clum A."/>
            <person name="Sun H."/>
            <person name="Schmutz J."/>
            <person name="Larimer F.W."/>
            <person name="Land M.L."/>
            <person name="Hauser L."/>
            <person name="Kyrpides N."/>
            <person name="Mikhailova N."/>
            <person name="Richardson P.P."/>
            <person name="Janssen P.H."/>
            <person name="de Vos W.M."/>
            <person name="Smidt H."/>
        </authorList>
    </citation>
    <scope>NUCLEOTIDE SEQUENCE [LARGE SCALE GENOMIC DNA]</scope>
    <source>
        <strain evidence="4">DSM 11246 / JCM 15787 / PB90-1</strain>
    </source>
</reference>
<evidence type="ECO:0000256" key="2">
    <source>
        <dbReference type="HAMAP-Rule" id="MF_00634"/>
    </source>
</evidence>
<dbReference type="OrthoDB" id="9801972at2"/>
<proteinExistence type="inferred from homology"/>
<dbReference type="AlphaFoldDB" id="B1ZST5"/>
<sequence>MSSCTIAIKAIPNAPRNQIVGWLGDALKVKVHAPPLEGRANEELCEFLADELGLPRRAVSVLRGDTSRQKLVQIEGLDLAQLKAKLSSLD</sequence>
<dbReference type="NCBIfam" id="TIGR00251">
    <property type="entry name" value="DUF167 family protein"/>
    <property type="match status" value="1"/>
</dbReference>
<organism evidence="3 4">
    <name type="scientific">Opitutus terrae (strain DSM 11246 / JCM 15787 / PB90-1)</name>
    <dbReference type="NCBI Taxonomy" id="452637"/>
    <lineage>
        <taxon>Bacteria</taxon>
        <taxon>Pseudomonadati</taxon>
        <taxon>Verrucomicrobiota</taxon>
        <taxon>Opitutia</taxon>
        <taxon>Opitutales</taxon>
        <taxon>Opitutaceae</taxon>
        <taxon>Opitutus</taxon>
    </lineage>
</organism>
<comment type="similarity">
    <text evidence="1 2">Belongs to the UPF0235 family.</text>
</comment>
<dbReference type="SMART" id="SM01152">
    <property type="entry name" value="DUF167"/>
    <property type="match status" value="1"/>
</dbReference>
<dbReference type="RefSeq" id="WP_012374317.1">
    <property type="nucleotide sequence ID" value="NC_010571.1"/>
</dbReference>
<dbReference type="EMBL" id="CP001032">
    <property type="protein sequence ID" value="ACB74779.1"/>
    <property type="molecule type" value="Genomic_DNA"/>
</dbReference>
<dbReference type="PANTHER" id="PTHR13420:SF7">
    <property type="entry name" value="UPF0235 PROTEIN C15ORF40"/>
    <property type="match status" value="1"/>
</dbReference>
<dbReference type="HAMAP" id="MF_00634">
    <property type="entry name" value="UPF0235"/>
    <property type="match status" value="1"/>
</dbReference>
<name>B1ZST5_OPITP</name>